<protein>
    <submittedName>
        <fullName evidence="2">CLUMA_CG019225, isoform A</fullName>
    </submittedName>
</protein>
<evidence type="ECO:0000313" key="3">
    <source>
        <dbReference type="Proteomes" id="UP000183832"/>
    </source>
</evidence>
<sequence length="89" mass="10279">MLLNQTNKPKTTTGVRKNKKSNYCCFILAGVIIISLTVYFLPICGGFIRFRQKRNFTLSPKLNNNKKQRKDDKQAKADKFFLSYLNGND</sequence>
<dbReference type="Proteomes" id="UP000183832">
    <property type="component" value="Unassembled WGS sequence"/>
</dbReference>
<proteinExistence type="predicted"/>
<keyword evidence="1" id="KW-0472">Membrane</keyword>
<dbReference type="EMBL" id="CVRI01000066">
    <property type="protein sequence ID" value="CRL06122.1"/>
    <property type="molecule type" value="Genomic_DNA"/>
</dbReference>
<name>A0A1J1J2E9_9DIPT</name>
<gene>
    <name evidence="2" type="ORF">CLUMA_CG019225</name>
</gene>
<feature type="transmembrane region" description="Helical" evidence="1">
    <location>
        <begin position="21"/>
        <end position="41"/>
    </location>
</feature>
<keyword evidence="3" id="KW-1185">Reference proteome</keyword>
<dbReference type="AlphaFoldDB" id="A0A1J1J2E9"/>
<evidence type="ECO:0000256" key="1">
    <source>
        <dbReference type="SAM" id="Phobius"/>
    </source>
</evidence>
<accession>A0A1J1J2E9</accession>
<evidence type="ECO:0000313" key="2">
    <source>
        <dbReference type="EMBL" id="CRL06122.1"/>
    </source>
</evidence>
<organism evidence="2 3">
    <name type="scientific">Clunio marinus</name>
    <dbReference type="NCBI Taxonomy" id="568069"/>
    <lineage>
        <taxon>Eukaryota</taxon>
        <taxon>Metazoa</taxon>
        <taxon>Ecdysozoa</taxon>
        <taxon>Arthropoda</taxon>
        <taxon>Hexapoda</taxon>
        <taxon>Insecta</taxon>
        <taxon>Pterygota</taxon>
        <taxon>Neoptera</taxon>
        <taxon>Endopterygota</taxon>
        <taxon>Diptera</taxon>
        <taxon>Nematocera</taxon>
        <taxon>Chironomoidea</taxon>
        <taxon>Chironomidae</taxon>
        <taxon>Clunio</taxon>
    </lineage>
</organism>
<keyword evidence="1" id="KW-1133">Transmembrane helix</keyword>
<reference evidence="2 3" key="1">
    <citation type="submission" date="2015-04" db="EMBL/GenBank/DDBJ databases">
        <authorList>
            <person name="Syromyatnikov M.Y."/>
            <person name="Popov V.N."/>
        </authorList>
    </citation>
    <scope>NUCLEOTIDE SEQUENCE [LARGE SCALE GENOMIC DNA]</scope>
</reference>
<keyword evidence="1" id="KW-0812">Transmembrane</keyword>